<evidence type="ECO:0000313" key="5">
    <source>
        <dbReference type="Proteomes" id="UP000000763"/>
    </source>
</evidence>
<dbReference type="InterPro" id="IPR009057">
    <property type="entry name" value="Homeodomain-like_sf"/>
</dbReference>
<dbReference type="GO" id="GO:0003677">
    <property type="term" value="F:DNA binding"/>
    <property type="evidence" value="ECO:0007669"/>
    <property type="project" value="UniProtKB-KW"/>
</dbReference>
<proteinExistence type="predicted"/>
<evidence type="ECO:0000313" key="4">
    <source>
        <dbReference type="EMBL" id="BAH92179.1"/>
    </source>
</evidence>
<dbReference type="Pfam" id="PF13921">
    <property type="entry name" value="Myb_DNA-bind_6"/>
    <property type="match status" value="1"/>
</dbReference>
<protein>
    <submittedName>
        <fullName evidence="4">Os03g0388600 protein</fullName>
    </submittedName>
</protein>
<reference evidence="5" key="2">
    <citation type="journal article" date="2008" name="Nucleic Acids Res.">
        <title>The rice annotation project database (RAP-DB): 2008 update.</title>
        <authorList>
            <consortium name="The rice annotation project (RAP)"/>
        </authorList>
    </citation>
    <scope>GENOME REANNOTATION</scope>
    <source>
        <strain evidence="5">cv. Nipponbare</strain>
    </source>
</reference>
<keyword evidence="2" id="KW-0472">Membrane</keyword>
<gene>
    <name evidence="4" type="ordered locus">Os03g0388600</name>
</gene>
<reference evidence="4 5" key="1">
    <citation type="journal article" date="2005" name="Nature">
        <title>The map-based sequence of the rice genome.</title>
        <authorList>
            <consortium name="International rice genome sequencing project (IRGSP)"/>
            <person name="Matsumoto T."/>
            <person name="Wu J."/>
            <person name="Kanamori H."/>
            <person name="Katayose Y."/>
            <person name="Fujisawa M."/>
            <person name="Namiki N."/>
            <person name="Mizuno H."/>
            <person name="Yamamoto K."/>
            <person name="Antonio B.A."/>
            <person name="Baba T."/>
            <person name="Sakata K."/>
            <person name="Nagamura Y."/>
            <person name="Aoki H."/>
            <person name="Arikawa K."/>
            <person name="Arita K."/>
            <person name="Bito T."/>
            <person name="Chiden Y."/>
            <person name="Fujitsuka N."/>
            <person name="Fukunaka R."/>
            <person name="Hamada M."/>
            <person name="Harada C."/>
            <person name="Hayashi A."/>
            <person name="Hijishita S."/>
            <person name="Honda M."/>
            <person name="Hosokawa S."/>
            <person name="Ichikawa Y."/>
            <person name="Idonuma A."/>
            <person name="Iijima M."/>
            <person name="Ikeda M."/>
            <person name="Ikeno M."/>
            <person name="Ito K."/>
            <person name="Ito S."/>
            <person name="Ito T."/>
            <person name="Ito Y."/>
            <person name="Ito Y."/>
            <person name="Iwabuchi A."/>
            <person name="Kamiya K."/>
            <person name="Karasawa W."/>
            <person name="Kurita K."/>
            <person name="Katagiri S."/>
            <person name="Kikuta A."/>
            <person name="Kobayashi H."/>
            <person name="Kobayashi N."/>
            <person name="Machita K."/>
            <person name="Maehara T."/>
            <person name="Masukawa M."/>
            <person name="Mizubayashi T."/>
            <person name="Mukai Y."/>
            <person name="Nagasaki H."/>
            <person name="Nagata Y."/>
            <person name="Naito S."/>
            <person name="Nakashima M."/>
            <person name="Nakama Y."/>
            <person name="Nakamichi Y."/>
            <person name="Nakamura M."/>
            <person name="Meguro A."/>
            <person name="Negishi M."/>
            <person name="Ohta I."/>
            <person name="Ohta T."/>
            <person name="Okamoto M."/>
            <person name="Ono N."/>
            <person name="Saji S."/>
            <person name="Sakaguchi M."/>
            <person name="Sakai K."/>
            <person name="Shibata M."/>
            <person name="Shimokawa T."/>
            <person name="Song J."/>
            <person name="Takazaki Y."/>
            <person name="Terasawa K."/>
            <person name="Tsugane M."/>
            <person name="Tsuji K."/>
            <person name="Ueda S."/>
            <person name="Waki K."/>
            <person name="Yamagata H."/>
            <person name="Yamamoto M."/>
            <person name="Yamamoto S."/>
            <person name="Yamane H."/>
            <person name="Yoshiki S."/>
            <person name="Yoshihara R."/>
            <person name="Yukawa K."/>
            <person name="Zhong H."/>
            <person name="Yano M."/>
            <person name="Yuan Q."/>
            <person name="Ouyang S."/>
            <person name="Liu J."/>
            <person name="Jones K.M."/>
            <person name="Gansberger K."/>
            <person name="Moffat K."/>
            <person name="Hill J."/>
            <person name="Bera J."/>
            <person name="Fadrosh D."/>
            <person name="Jin S."/>
            <person name="Johri S."/>
            <person name="Kim M."/>
            <person name="Overton L."/>
            <person name="Reardon M."/>
            <person name="Tsitrin T."/>
            <person name="Vuong H."/>
            <person name="Weaver B."/>
            <person name="Ciecko A."/>
            <person name="Tallon L."/>
            <person name="Jackson J."/>
            <person name="Pai G."/>
            <person name="Aken S.V."/>
            <person name="Utterback T."/>
            <person name="Reidmuller S."/>
            <person name="Feldblyum T."/>
            <person name="Hsiao J."/>
            <person name="Zismann V."/>
            <person name="Iobst S."/>
            <person name="de Vazeille A.R."/>
            <person name="Buell C.R."/>
            <person name="Ying K."/>
            <person name="Li Y."/>
            <person name="Lu T."/>
            <person name="Huang Y."/>
            <person name="Zhao Q."/>
            <person name="Feng Q."/>
            <person name="Zhang L."/>
            <person name="Zhu J."/>
            <person name="Weng Q."/>
            <person name="Mu J."/>
            <person name="Lu Y."/>
            <person name="Fan D."/>
            <person name="Liu Y."/>
            <person name="Guan J."/>
            <person name="Zhang Y."/>
            <person name="Yu S."/>
            <person name="Liu X."/>
            <person name="Zhang Y."/>
            <person name="Hong G."/>
            <person name="Han B."/>
            <person name="Choisne N."/>
            <person name="Demange N."/>
            <person name="Orjeda G."/>
            <person name="Samain S."/>
            <person name="Cattolico L."/>
            <person name="Pelletier E."/>
            <person name="Couloux A."/>
            <person name="Segurens B."/>
            <person name="Wincker P."/>
            <person name="D'Hont A."/>
            <person name="Scarpelli C."/>
            <person name="Weissenbach J."/>
            <person name="Salanoubat M."/>
            <person name="Quetier F."/>
            <person name="Yu Y."/>
            <person name="Kim H.R."/>
            <person name="Rambo T."/>
            <person name="Currie J."/>
            <person name="Collura K."/>
            <person name="Luo M."/>
            <person name="Yang T."/>
            <person name="Ammiraju J.S.S."/>
            <person name="Engler F."/>
            <person name="Soderlund C."/>
            <person name="Wing R.A."/>
            <person name="Palmer L.E."/>
            <person name="de la Bastide M."/>
            <person name="Spiegel L."/>
            <person name="Nascimento L."/>
            <person name="Zutavern T."/>
            <person name="O'Shaughnessy A."/>
            <person name="Dike S."/>
            <person name="Dedhia N."/>
            <person name="Preston R."/>
            <person name="Balija V."/>
            <person name="McCombie W.R."/>
            <person name="Chow T."/>
            <person name="Chen H."/>
            <person name="Chung M."/>
            <person name="Chen C."/>
            <person name="Shaw J."/>
            <person name="Wu H."/>
            <person name="Hsiao K."/>
            <person name="Chao Y."/>
            <person name="Chu M."/>
            <person name="Cheng C."/>
            <person name="Hour A."/>
            <person name="Lee P."/>
            <person name="Lin S."/>
            <person name="Lin Y."/>
            <person name="Liou J."/>
            <person name="Liu S."/>
            <person name="Hsing Y."/>
            <person name="Raghuvanshi S."/>
            <person name="Mohanty A."/>
            <person name="Bharti A.K."/>
            <person name="Gaur A."/>
            <person name="Gupta V."/>
            <person name="Kumar D."/>
            <person name="Ravi V."/>
            <person name="Vij S."/>
            <person name="Kapur A."/>
            <person name="Khurana P."/>
            <person name="Khurana P."/>
            <person name="Khurana J.P."/>
            <person name="Tyagi A.K."/>
            <person name="Gaikwad K."/>
            <person name="Singh A."/>
            <person name="Dalal V."/>
            <person name="Srivastava S."/>
            <person name="Dixit A."/>
            <person name="Pal A.K."/>
            <person name="Ghazi I.A."/>
            <person name="Yadav M."/>
            <person name="Pandit A."/>
            <person name="Bhargava A."/>
            <person name="Sureshbabu K."/>
            <person name="Batra K."/>
            <person name="Sharma T.R."/>
            <person name="Mohapatra T."/>
            <person name="Singh N.K."/>
            <person name="Messing J."/>
            <person name="Nelson A.B."/>
            <person name="Fuks G."/>
            <person name="Kavchok S."/>
            <person name="Keizer G."/>
            <person name="Linton E."/>
            <person name="Llaca V."/>
            <person name="Song R."/>
            <person name="Tanyolac B."/>
            <person name="Young S."/>
            <person name="Ho-Il K."/>
            <person name="Hahn J.H."/>
            <person name="Sangsakoo G."/>
            <person name="Vanavichit A."/>
            <person name="de Mattos Luiz.A.T."/>
            <person name="Zimmer P.D."/>
            <person name="Malone G."/>
            <person name="Dellagostin O."/>
            <person name="de Oliveira A.C."/>
            <person name="Bevan M."/>
            <person name="Bancroft I."/>
            <person name="Minx P."/>
            <person name="Cordum H."/>
            <person name="Wilson R."/>
            <person name="Cheng Z."/>
            <person name="Jin W."/>
            <person name="Jiang J."/>
            <person name="Leong S.A."/>
            <person name="Iwama H."/>
            <person name="Gojobori T."/>
            <person name="Itoh T."/>
            <person name="Niimura Y."/>
            <person name="Fujii Y."/>
            <person name="Habara T."/>
            <person name="Sakai H."/>
            <person name="Sato Y."/>
            <person name="Wilson G."/>
            <person name="Kumar K."/>
            <person name="McCouch S."/>
            <person name="Juretic N."/>
            <person name="Hoen D."/>
            <person name="Wright S."/>
            <person name="Bruskiewich R."/>
            <person name="Bureau T."/>
            <person name="Miyao A."/>
            <person name="Hirochika H."/>
            <person name="Nishikawa T."/>
            <person name="Kadowaki K."/>
            <person name="Sugiura M."/>
            <person name="Burr B."/>
            <person name="Sasaki T."/>
        </authorList>
    </citation>
    <scope>NUCLEOTIDE SEQUENCE [LARGE SCALE GENOMIC DNA]</scope>
    <source>
        <strain evidence="5">cv. Nipponbare</strain>
    </source>
</reference>
<organism evidence="4 5">
    <name type="scientific">Oryza sativa subsp. japonica</name>
    <name type="common">Rice</name>
    <dbReference type="NCBI Taxonomy" id="39947"/>
    <lineage>
        <taxon>Eukaryota</taxon>
        <taxon>Viridiplantae</taxon>
        <taxon>Streptophyta</taxon>
        <taxon>Embryophyta</taxon>
        <taxon>Tracheophyta</taxon>
        <taxon>Spermatophyta</taxon>
        <taxon>Magnoliopsida</taxon>
        <taxon>Liliopsida</taxon>
        <taxon>Poales</taxon>
        <taxon>Poaceae</taxon>
        <taxon>BOP clade</taxon>
        <taxon>Oryzoideae</taxon>
        <taxon>Oryzeae</taxon>
        <taxon>Oryzinae</taxon>
        <taxon>Oryza</taxon>
        <taxon>Oryza sativa</taxon>
    </lineage>
</organism>
<accession>C7J0R2</accession>
<keyword evidence="2" id="KW-0812">Transmembrane</keyword>
<keyword evidence="2" id="KW-1133">Transmembrane helix</keyword>
<dbReference type="EMBL" id="AP008209">
    <property type="protein sequence ID" value="BAH92179.1"/>
    <property type="molecule type" value="Genomic_DNA"/>
</dbReference>
<dbReference type="SUPFAM" id="SSF46689">
    <property type="entry name" value="Homeodomain-like"/>
    <property type="match status" value="1"/>
</dbReference>
<evidence type="ECO:0000259" key="3">
    <source>
        <dbReference type="PROSITE" id="PS51294"/>
    </source>
</evidence>
<evidence type="ECO:0000256" key="2">
    <source>
        <dbReference type="SAM" id="Phobius"/>
    </source>
</evidence>
<dbReference type="Gene3D" id="1.10.10.60">
    <property type="entry name" value="Homeodomain-like"/>
    <property type="match status" value="1"/>
</dbReference>
<dbReference type="AlphaFoldDB" id="C7J0R2"/>
<dbReference type="InterPro" id="IPR017930">
    <property type="entry name" value="Myb_dom"/>
</dbReference>
<feature type="domain" description="HTH myb-type" evidence="3">
    <location>
        <begin position="68"/>
        <end position="94"/>
    </location>
</feature>
<dbReference type="PROSITE" id="PS51294">
    <property type="entry name" value="HTH_MYB"/>
    <property type="match status" value="1"/>
</dbReference>
<feature type="transmembrane region" description="Helical" evidence="2">
    <location>
        <begin position="12"/>
        <end position="33"/>
    </location>
</feature>
<dbReference type="KEGG" id="dosa:Os03g0388600"/>
<dbReference type="PANTHER" id="PTHR10641:SF1399">
    <property type="entry name" value="TRANSCRIPTION FACTOR MYB53"/>
    <property type="match status" value="1"/>
</dbReference>
<keyword evidence="1" id="KW-0238">DNA-binding</keyword>
<name>C7J0R2_ORYSJ</name>
<sequence>MAAGGLSPSEPVHMHLHIFALTSCLIICSLYLINHIYAEKLMKFIQYICAGLNRCCKSCRLRWINYLRPDIKRGNFTPEEEQAIITLHSVLGNKYVHQNLSS</sequence>
<evidence type="ECO:0000256" key="1">
    <source>
        <dbReference type="ARBA" id="ARBA00023125"/>
    </source>
</evidence>
<dbReference type="PANTHER" id="PTHR10641">
    <property type="entry name" value="MYB FAMILY TRANSCRIPTION FACTOR"/>
    <property type="match status" value="1"/>
</dbReference>
<dbReference type="Proteomes" id="UP000000763">
    <property type="component" value="Chromosome 3"/>
</dbReference>
<dbReference type="InterPro" id="IPR015495">
    <property type="entry name" value="Myb_TF_plants"/>
</dbReference>